<dbReference type="OrthoDB" id="1162590at2"/>
<evidence type="ECO:0000313" key="2">
    <source>
        <dbReference type="EMBL" id="PDS24701.1"/>
    </source>
</evidence>
<name>A0A2H3KVT3_9FLAO</name>
<comment type="caution">
    <text evidence="2">The sequence shown here is derived from an EMBL/GenBank/DDBJ whole genome shotgun (WGS) entry which is preliminary data.</text>
</comment>
<reference evidence="2 3" key="1">
    <citation type="submission" date="2017-09" db="EMBL/GenBank/DDBJ databases">
        <title>Whole genomes of Flavobacteriaceae.</title>
        <authorList>
            <person name="Stine C."/>
            <person name="Li C."/>
            <person name="Tadesse D."/>
        </authorList>
    </citation>
    <scope>NUCLEOTIDE SEQUENCE [LARGE SCALE GENOMIC DNA]</scope>
    <source>
        <strain evidence="2 3">ATCC 35036</strain>
    </source>
</reference>
<evidence type="ECO:0000259" key="1">
    <source>
        <dbReference type="Pfam" id="PF13648"/>
    </source>
</evidence>
<dbReference type="Proteomes" id="UP000220828">
    <property type="component" value="Unassembled WGS sequence"/>
</dbReference>
<evidence type="ECO:0000313" key="3">
    <source>
        <dbReference type="Proteomes" id="UP000220828"/>
    </source>
</evidence>
<dbReference type="InterPro" id="IPR024311">
    <property type="entry name" value="Lipocalin-like"/>
</dbReference>
<protein>
    <recommendedName>
        <fullName evidence="1">Lipocalin-like domain-containing protein</fullName>
    </recommendedName>
</protein>
<dbReference type="RefSeq" id="WP_097554009.1">
    <property type="nucleotide sequence ID" value="NZ_PCMW01000038.1"/>
</dbReference>
<gene>
    <name evidence="2" type="ORF">B0A77_07130</name>
</gene>
<accession>A0A2H3KVT3</accession>
<organism evidence="2 3">
    <name type="scientific">Flavobacterium branchiophilum</name>
    <dbReference type="NCBI Taxonomy" id="55197"/>
    <lineage>
        <taxon>Bacteria</taxon>
        <taxon>Pseudomonadati</taxon>
        <taxon>Bacteroidota</taxon>
        <taxon>Flavobacteriia</taxon>
        <taxon>Flavobacteriales</taxon>
        <taxon>Flavobacteriaceae</taxon>
        <taxon>Flavobacterium</taxon>
    </lineage>
</organism>
<dbReference type="EMBL" id="PCMW01000038">
    <property type="protein sequence ID" value="PDS24701.1"/>
    <property type="molecule type" value="Genomic_DNA"/>
</dbReference>
<feature type="domain" description="Lipocalin-like" evidence="1">
    <location>
        <begin position="27"/>
        <end position="91"/>
    </location>
</feature>
<dbReference type="Pfam" id="PF13648">
    <property type="entry name" value="Lipocalin_4"/>
    <property type="match status" value="1"/>
</dbReference>
<sequence>MKKLFLAITAMMLLGCSKDEPVIEDPIIGKWYLKEFYRNDSIQVLSECALSKSFEFRSNGYYYEAYFKLDTLSNHCVANGVYGGKWEKINNK</sequence>
<dbReference type="AlphaFoldDB" id="A0A2H3KVT3"/>
<dbReference type="PROSITE" id="PS51257">
    <property type="entry name" value="PROKAR_LIPOPROTEIN"/>
    <property type="match status" value="1"/>
</dbReference>
<proteinExistence type="predicted"/>